<organism evidence="1 2">
    <name type="scientific">Thiohalorhabdus denitrificans</name>
    <dbReference type="NCBI Taxonomy" id="381306"/>
    <lineage>
        <taxon>Bacteria</taxon>
        <taxon>Pseudomonadati</taxon>
        <taxon>Pseudomonadota</taxon>
        <taxon>Gammaproteobacteria</taxon>
        <taxon>Thiohalorhabdales</taxon>
        <taxon>Thiohalorhabdaceae</taxon>
        <taxon>Thiohalorhabdus</taxon>
    </lineage>
</organism>
<dbReference type="EMBL" id="FMUN01000007">
    <property type="protein sequence ID" value="SCY53487.1"/>
    <property type="molecule type" value="Genomic_DNA"/>
</dbReference>
<dbReference type="RefSeq" id="WP_054964823.1">
    <property type="nucleotide sequence ID" value="NZ_FMUN01000007.1"/>
</dbReference>
<dbReference type="PATRIC" id="fig|381306.5.peg.2633"/>
<keyword evidence="2" id="KW-1185">Reference proteome</keyword>
<dbReference type="Proteomes" id="UP000183104">
    <property type="component" value="Unassembled WGS sequence"/>
</dbReference>
<accession>A0A0P9C9H0</accession>
<dbReference type="AlphaFoldDB" id="A0A0P9C9H0"/>
<name>A0A0P9C9H0_9GAMM</name>
<evidence type="ECO:0000313" key="2">
    <source>
        <dbReference type="Proteomes" id="UP000183104"/>
    </source>
</evidence>
<proteinExistence type="predicted"/>
<dbReference type="STRING" id="381306.AN478_01390"/>
<protein>
    <submittedName>
        <fullName evidence="1">Uncharacterized protein</fullName>
    </submittedName>
</protein>
<reference evidence="2" key="1">
    <citation type="submission" date="2016-10" db="EMBL/GenBank/DDBJ databases">
        <authorList>
            <person name="Varghese N."/>
        </authorList>
    </citation>
    <scope>NUCLEOTIDE SEQUENCE [LARGE SCALE GENOMIC DNA]</scope>
    <source>
        <strain evidence="2">HL 19</strain>
    </source>
</reference>
<sequence length="236" mass="25806">MGKAGERTPECSVPVLYQATWQDGFGARGWKLREAAEEGEVIAATPYPGERIPTSVFIHDILDHWVPGFSLSGHRSEAKALVQLAARTGSDPVPDYGQMVDEDLLRGDCHGEALETFLPPELADRLPAEGPDRARMRALVEELGAGLVRATLIARFVELGWAGMEEAQAGWLARGLVYERRASMGLALQALFERVDARALEAGWAEADGEVGLARDHVAFRIHQPEAMEEVRPLEA</sequence>
<evidence type="ECO:0000313" key="1">
    <source>
        <dbReference type="EMBL" id="SCY53487.1"/>
    </source>
</evidence>
<gene>
    <name evidence="1" type="ORF">SAMN05661077_2390</name>
</gene>
<dbReference type="OrthoDB" id="5298306at2"/>